<comment type="similarity">
    <text evidence="3">Belongs to the telombin family.</text>
</comment>
<evidence type="ECO:0000256" key="2">
    <source>
        <dbReference type="ARBA" id="ARBA00004574"/>
    </source>
</evidence>
<name>I6NYS1_SUIGR</name>
<evidence type="ECO:0000256" key="8">
    <source>
        <dbReference type="ARBA" id="ARBA00023242"/>
    </source>
</evidence>
<proteinExistence type="inferred from homology"/>
<organism evidence="11">
    <name type="scientific">Suillus grevillei</name>
    <name type="common">Larch bolete</name>
    <name type="synonym">Boletus elegans</name>
    <dbReference type="NCBI Taxonomy" id="5382"/>
    <lineage>
        <taxon>Eukaryota</taxon>
        <taxon>Fungi</taxon>
        <taxon>Dikarya</taxon>
        <taxon>Basidiomycota</taxon>
        <taxon>Agaricomycotina</taxon>
        <taxon>Agaricomycetes</taxon>
        <taxon>Agaricomycetidae</taxon>
        <taxon>Boletales</taxon>
        <taxon>Suillineae</taxon>
        <taxon>Suillaceae</taxon>
        <taxon>Suillus</taxon>
    </lineage>
</organism>
<evidence type="ECO:0000313" key="11">
    <source>
        <dbReference type="EMBL" id="AFB76150.1"/>
    </source>
</evidence>
<evidence type="ECO:0000256" key="3">
    <source>
        <dbReference type="ARBA" id="ARBA00008442"/>
    </source>
</evidence>
<comment type="subcellular location">
    <subcellularLocation>
        <location evidence="2">Chromosome</location>
        <location evidence="2">Telomere</location>
    </subcellularLocation>
    <subcellularLocation>
        <location evidence="1">Nucleus</location>
    </subcellularLocation>
</comment>
<keyword evidence="5" id="KW-0158">Chromosome</keyword>
<feature type="compositionally biased region" description="Low complexity" evidence="9">
    <location>
        <begin position="88"/>
        <end position="106"/>
    </location>
</feature>
<reference evidence="11" key="1">
    <citation type="journal article" date="2012" name="ChemBioChem">
        <title>Characterization of the Suillus grevillei quinone synthetase GreA supports a nonribosomal code for aromatic alpha-keto acids.</title>
        <authorList>
            <person name="Wackler B."/>
            <person name="Lackner G."/>
            <person name="Chooi Y.H."/>
            <person name="Hoffmeister D."/>
        </authorList>
    </citation>
    <scope>NUCLEOTIDE SEQUENCE</scope>
    <source>
        <strain evidence="11">DSM 8404</strain>
    </source>
</reference>
<evidence type="ECO:0000256" key="7">
    <source>
        <dbReference type="ARBA" id="ARBA00023125"/>
    </source>
</evidence>
<feature type="domain" description="Telomeric single stranded DNA binding POT1/Cdc13" evidence="10">
    <location>
        <begin position="166"/>
        <end position="326"/>
    </location>
</feature>
<feature type="compositionally biased region" description="Basic and acidic residues" evidence="9">
    <location>
        <begin position="11"/>
        <end position="25"/>
    </location>
</feature>
<accession>I6NYS1</accession>
<keyword evidence="8" id="KW-0539">Nucleus</keyword>
<dbReference type="GO" id="GO:0010521">
    <property type="term" value="F:telomerase inhibitor activity"/>
    <property type="evidence" value="ECO:0007669"/>
    <property type="project" value="TreeGrafter"/>
</dbReference>
<keyword evidence="7" id="KW-0238">DNA-binding</keyword>
<dbReference type="EMBL" id="JQ681152">
    <property type="protein sequence ID" value="AFB76150.1"/>
    <property type="molecule type" value="Genomic_DNA"/>
</dbReference>
<evidence type="ECO:0000256" key="9">
    <source>
        <dbReference type="SAM" id="MobiDB-lite"/>
    </source>
</evidence>
<sequence>MLNTNPPSKSIRPETVAKQKAREEPTPVLASHADRNSPAANIPQSGAQSPEKGLSRQQKRRRTRQAQKSAALEARPKSGGHEMAAPQAEVVASRAPSSPPSVVQLPPQVPSNERTSGSEQTSSSTSNSATPVAVTMSSPPPANYPARDHGPLAMKAGMTTQGGDQFIPIRKIEPGTGFFNVIGVVTSTKPPTQTRSLDWCRIFSIVDPSCMEDDVDIVTYNFTVNCFQKAHIEWLPQAEVGDIVIFRRLKTSTFRGGSLNGIGYYDKLRWVTYDIKTRRFRDPDRKDAPRSETLDQGFGYSYSPYYEPSMQGKEAEYCAQLADWWQATQQGITTVQCVPRPSREHHLISEVTPDTSPQGYFDCTVEILHSYENTSGPNTVYVTDYTVNPHTNPPQANWCSPELSAYVFKIDMWDDAGLLARTMQPGEFWSLPNTRAMTDSYLHFHGKLVETHKTKKLDEVENGKNLHFRALLERKKKFEQGGGASGSSPRFDTKLIEDVDEEVTFFHCTVEVLHVDLASAEEPLVYVTDYTFNPSLINPAEPAPWALGLDRRVVKITLEGGQKGRARDLQLGAMYRIKNLRLIKRAGIKGAFGRLGGDERLIIAVNDLEKEDVKALLRRKEKWKVEMQRDGVSIEPAVNATAKSLPPTPEISKDLTLKQVFASTICPNTFTFVARVIDFYPLDLNQATYLRCTNLRRPWKCCIDCDDMLDTHCKWFYKLLFILEDDEKNNIMVSACNDGCKLLSGLPPADLEVDKDAFDRFVARLEPMIGNLRQVHDGYAKNEDLPVVSPKMRFTIESWNASDNKRRGLPLQDVIEQYHDVTTLQLLGFIRLDESMGFRPSDIVERAQMYARVPEYRALDLNLFIASRKPPPLKASCLCIICPHASKLFMVVNPPFHLTFSELRNFYTTSSLKSRDFGLFQLHPCHTNKRRDWTVQFRNELEYFWTRSQPDWAVSALPDPYPNNKLKTGSATDIDEALQYAIMAGLCYIMEKAYNRLIMAGLPRDAPPIVDDFEELRARQKHPENVPAWAEAVIPLGKVTDVPDSEGNMPTDENTDEDFLRFGVRRYFLNLSAIERNLDEEQEREVVHEVERERQVERPPRVEPAVQVLHVDVRRLVKTGRVPKGSSAFIPALSCFVNTTAVFHERYQWTHNLIVTHDFARTVGLSAIQNADDYLRPVNWVVFSNVGVLVIMSPNEVDTLLPRIRKSNAVHLCVYTPRTTKTMQACDDLRLYCVPSVPQSTSSESLICQLNLFAGQLYFSSYEMYLCTCSFLGLNAPDLGNEELIADSDGFISEENRPSARALCSFKQSQLPPLKELFRMRRKGMGYLPTHLGKMLNGRILTEEDFID</sequence>
<dbReference type="Pfam" id="PF02765">
    <property type="entry name" value="POT1"/>
    <property type="match status" value="1"/>
</dbReference>
<feature type="compositionally biased region" description="Low complexity" evidence="9">
    <location>
        <begin position="115"/>
        <end position="130"/>
    </location>
</feature>
<dbReference type="GO" id="GO:0098505">
    <property type="term" value="F:G-rich strand telomeric DNA binding"/>
    <property type="evidence" value="ECO:0007669"/>
    <property type="project" value="TreeGrafter"/>
</dbReference>
<dbReference type="PANTHER" id="PTHR14513">
    <property type="entry name" value="PROTECTION OF TELOMERES 1"/>
    <property type="match status" value="1"/>
</dbReference>
<dbReference type="InterPro" id="IPR028389">
    <property type="entry name" value="POT1"/>
</dbReference>
<dbReference type="InterPro" id="IPR032042">
    <property type="entry name" value="POT1PC"/>
</dbReference>
<evidence type="ECO:0000256" key="5">
    <source>
        <dbReference type="ARBA" id="ARBA00022454"/>
    </source>
</evidence>
<dbReference type="Gene3D" id="2.40.50.140">
    <property type="entry name" value="Nucleic acid-binding proteins"/>
    <property type="match status" value="3"/>
</dbReference>
<keyword evidence="6" id="KW-0779">Telomere</keyword>
<feature type="compositionally biased region" description="Polar residues" evidence="9">
    <location>
        <begin position="38"/>
        <end position="48"/>
    </location>
</feature>
<feature type="region of interest" description="Disordered" evidence="9">
    <location>
        <begin position="1"/>
        <end position="145"/>
    </location>
</feature>
<dbReference type="PANTHER" id="PTHR14513:SF0">
    <property type="entry name" value="PROTECTION OF TELOMERES PROTEIN 1"/>
    <property type="match status" value="1"/>
</dbReference>
<dbReference type="GO" id="GO:0016233">
    <property type="term" value="P:telomere capping"/>
    <property type="evidence" value="ECO:0007669"/>
    <property type="project" value="TreeGrafter"/>
</dbReference>
<protein>
    <recommendedName>
        <fullName evidence="4">Protection of telomeres protein 1</fullName>
    </recommendedName>
</protein>
<evidence type="ECO:0000256" key="4">
    <source>
        <dbReference type="ARBA" id="ARBA00015253"/>
    </source>
</evidence>
<dbReference type="InterPro" id="IPR011564">
    <property type="entry name" value="Telomer_end-bd_POT1/Cdc13"/>
</dbReference>
<evidence type="ECO:0000259" key="10">
    <source>
        <dbReference type="SMART" id="SM00976"/>
    </source>
</evidence>
<evidence type="ECO:0000256" key="6">
    <source>
        <dbReference type="ARBA" id="ARBA00022895"/>
    </source>
</evidence>
<dbReference type="GO" id="GO:0032210">
    <property type="term" value="P:regulation of telomere maintenance via telomerase"/>
    <property type="evidence" value="ECO:0007669"/>
    <property type="project" value="TreeGrafter"/>
</dbReference>
<dbReference type="GO" id="GO:0000783">
    <property type="term" value="C:nuclear telomere cap complex"/>
    <property type="evidence" value="ECO:0007669"/>
    <property type="project" value="TreeGrafter"/>
</dbReference>
<dbReference type="InterPro" id="IPR012340">
    <property type="entry name" value="NA-bd_OB-fold"/>
</dbReference>
<dbReference type="SUPFAM" id="SSF50249">
    <property type="entry name" value="Nucleic acid-binding proteins"/>
    <property type="match status" value="2"/>
</dbReference>
<dbReference type="SMART" id="SM00976">
    <property type="entry name" value="Telo_bind"/>
    <property type="match status" value="1"/>
</dbReference>
<evidence type="ECO:0000256" key="1">
    <source>
        <dbReference type="ARBA" id="ARBA00004123"/>
    </source>
</evidence>
<dbReference type="Pfam" id="PF16686">
    <property type="entry name" value="POT1PC"/>
    <property type="match status" value="1"/>
</dbReference>